<evidence type="ECO:0008006" key="3">
    <source>
        <dbReference type="Google" id="ProtNLM"/>
    </source>
</evidence>
<dbReference type="Proteomes" id="UP000254893">
    <property type="component" value="Unassembled WGS sequence"/>
</dbReference>
<accession>A0A380CN18</accession>
<sequence length="150" mass="17767">MRIKKFLLLFVVITGCAAQKKGDFELKDLVSAGYEFENEGNSNRIDYLYAEGDFSYRPEEYRLLKRKAEEKRAGVNRKEYVLHSFYIYKKTDIINQHYSEGKEGLDGHNRDLIAYIRYNANKMDICYIIEEGNVVYDALTDQRENFEFEK</sequence>
<gene>
    <name evidence="1" type="ORF">NCTC11388_03652</name>
</gene>
<dbReference type="PROSITE" id="PS51257">
    <property type="entry name" value="PROKAR_LIPOPROTEIN"/>
    <property type="match status" value="1"/>
</dbReference>
<dbReference type="AlphaFoldDB" id="A0A380CN18"/>
<proteinExistence type="predicted"/>
<evidence type="ECO:0000313" key="2">
    <source>
        <dbReference type="Proteomes" id="UP000254893"/>
    </source>
</evidence>
<protein>
    <recommendedName>
        <fullName evidence="3">Lipoprotein</fullName>
    </recommendedName>
</protein>
<name>A0A380CN18_SPHSI</name>
<organism evidence="1 2">
    <name type="scientific">Sphingobacterium spiritivorum</name>
    <name type="common">Flavobacterium spiritivorum</name>
    <dbReference type="NCBI Taxonomy" id="258"/>
    <lineage>
        <taxon>Bacteria</taxon>
        <taxon>Pseudomonadati</taxon>
        <taxon>Bacteroidota</taxon>
        <taxon>Sphingobacteriia</taxon>
        <taxon>Sphingobacteriales</taxon>
        <taxon>Sphingobacteriaceae</taxon>
        <taxon>Sphingobacterium</taxon>
    </lineage>
</organism>
<dbReference type="RefSeq" id="WP_115171082.1">
    <property type="nucleotide sequence ID" value="NZ_UGYW01000002.1"/>
</dbReference>
<evidence type="ECO:0000313" key="1">
    <source>
        <dbReference type="EMBL" id="SUJ24660.1"/>
    </source>
</evidence>
<dbReference type="EMBL" id="UGYW01000002">
    <property type="protein sequence ID" value="SUJ24660.1"/>
    <property type="molecule type" value="Genomic_DNA"/>
</dbReference>
<reference evidence="1 2" key="1">
    <citation type="submission" date="2018-06" db="EMBL/GenBank/DDBJ databases">
        <authorList>
            <consortium name="Pathogen Informatics"/>
            <person name="Doyle S."/>
        </authorList>
    </citation>
    <scope>NUCLEOTIDE SEQUENCE [LARGE SCALE GENOMIC DNA]</scope>
    <source>
        <strain evidence="1 2">NCTC11388</strain>
    </source>
</reference>